<sequence length="79" mass="9266">MPPTLPWPLSCLFVFSQVKLNETERNEAERNEAERNEAERNEAKRNEAKRSSYLFTPPHEHIPMRLSPIGKYIEGILEK</sequence>
<dbReference type="EMBL" id="FLRD01000135">
    <property type="protein sequence ID" value="SBT44682.1"/>
    <property type="molecule type" value="Genomic_DNA"/>
</dbReference>
<organism evidence="2 3">
    <name type="scientific">Plasmodium ovale wallikeri</name>
    <dbReference type="NCBI Taxonomy" id="864142"/>
    <lineage>
        <taxon>Eukaryota</taxon>
        <taxon>Sar</taxon>
        <taxon>Alveolata</taxon>
        <taxon>Apicomplexa</taxon>
        <taxon>Aconoidasida</taxon>
        <taxon>Haemosporida</taxon>
        <taxon>Plasmodiidae</taxon>
        <taxon>Plasmodium</taxon>
        <taxon>Plasmodium (Plasmodium)</taxon>
    </lineage>
</organism>
<evidence type="ECO:0000313" key="3">
    <source>
        <dbReference type="Proteomes" id="UP000078555"/>
    </source>
</evidence>
<feature type="compositionally biased region" description="Basic and acidic residues" evidence="1">
    <location>
        <begin position="23"/>
        <end position="50"/>
    </location>
</feature>
<proteinExistence type="predicted"/>
<feature type="region of interest" description="Disordered" evidence="1">
    <location>
        <begin position="23"/>
        <end position="56"/>
    </location>
</feature>
<gene>
    <name evidence="2" type="ORF">POVWA1_050340</name>
</gene>
<evidence type="ECO:0000313" key="2">
    <source>
        <dbReference type="EMBL" id="SBT44682.1"/>
    </source>
</evidence>
<keyword evidence="3" id="KW-1185">Reference proteome</keyword>
<evidence type="ECO:0000256" key="1">
    <source>
        <dbReference type="SAM" id="MobiDB-lite"/>
    </source>
</evidence>
<reference evidence="3" key="1">
    <citation type="submission" date="2016-05" db="EMBL/GenBank/DDBJ databases">
        <authorList>
            <person name="Naeem Raeece"/>
        </authorList>
    </citation>
    <scope>NUCLEOTIDE SEQUENCE [LARGE SCALE GENOMIC DNA]</scope>
</reference>
<accession>A0A1A8ZLJ0</accession>
<dbReference type="AlphaFoldDB" id="A0A1A8ZLJ0"/>
<dbReference type="Proteomes" id="UP000078555">
    <property type="component" value="Unassembled WGS sequence"/>
</dbReference>
<name>A0A1A8ZLJ0_PLAOA</name>
<protein>
    <submittedName>
        <fullName evidence="2">Uncharacterized protein</fullName>
    </submittedName>
</protein>